<feature type="transmembrane region" description="Helical" evidence="7">
    <location>
        <begin position="392"/>
        <end position="407"/>
    </location>
</feature>
<feature type="transmembrane region" description="Helical" evidence="7">
    <location>
        <begin position="228"/>
        <end position="246"/>
    </location>
</feature>
<feature type="transmembrane region" description="Helical" evidence="7">
    <location>
        <begin position="280"/>
        <end position="297"/>
    </location>
</feature>
<dbReference type="InterPro" id="IPR001851">
    <property type="entry name" value="ABC_transp_permease"/>
</dbReference>
<dbReference type="PANTHER" id="PTHR30482">
    <property type="entry name" value="HIGH-AFFINITY BRANCHED-CHAIN AMINO ACID TRANSPORT SYSTEM PERMEASE"/>
    <property type="match status" value="1"/>
</dbReference>
<feature type="transmembrane region" description="Helical" evidence="7">
    <location>
        <begin position="62"/>
        <end position="82"/>
    </location>
</feature>
<feature type="transmembrane region" description="Helical" evidence="7">
    <location>
        <begin position="365"/>
        <end position="386"/>
    </location>
</feature>
<accession>A0A4S3TGH5</accession>
<feature type="transmembrane region" description="Helical" evidence="7">
    <location>
        <begin position="119"/>
        <end position="142"/>
    </location>
</feature>
<evidence type="ECO:0000256" key="7">
    <source>
        <dbReference type="SAM" id="Phobius"/>
    </source>
</evidence>
<protein>
    <submittedName>
        <fullName evidence="8">Branched-chain amino acid ABC transporter permease</fullName>
    </submittedName>
</protein>
<dbReference type="PANTHER" id="PTHR30482:SF10">
    <property type="entry name" value="HIGH-AFFINITY BRANCHED-CHAIN AMINO ACID TRANSPORT PROTEIN BRAE"/>
    <property type="match status" value="1"/>
</dbReference>
<comment type="subcellular location">
    <subcellularLocation>
        <location evidence="1">Cell membrane</location>
        <topology evidence="1">Multi-pass membrane protein</topology>
    </subcellularLocation>
</comment>
<proteinExistence type="predicted"/>
<feature type="transmembrane region" description="Helical" evidence="7">
    <location>
        <begin position="317"/>
        <end position="344"/>
    </location>
</feature>
<keyword evidence="3 7" id="KW-0812">Transmembrane</keyword>
<keyword evidence="4 7" id="KW-1133">Transmembrane helix</keyword>
<feature type="region of interest" description="Disordered" evidence="6">
    <location>
        <begin position="424"/>
        <end position="450"/>
    </location>
</feature>
<evidence type="ECO:0000256" key="2">
    <source>
        <dbReference type="ARBA" id="ARBA00022475"/>
    </source>
</evidence>
<feature type="transmembrane region" description="Helical" evidence="7">
    <location>
        <begin position="204"/>
        <end position="222"/>
    </location>
</feature>
<organism evidence="8 9">
    <name type="scientific">Salinadaptatus halalkaliphilus</name>
    <dbReference type="NCBI Taxonomy" id="2419781"/>
    <lineage>
        <taxon>Archaea</taxon>
        <taxon>Methanobacteriati</taxon>
        <taxon>Methanobacteriota</taxon>
        <taxon>Stenosarchaea group</taxon>
        <taxon>Halobacteria</taxon>
        <taxon>Halobacteriales</taxon>
        <taxon>Natrialbaceae</taxon>
        <taxon>Salinadaptatus</taxon>
    </lineage>
</organism>
<evidence type="ECO:0000256" key="1">
    <source>
        <dbReference type="ARBA" id="ARBA00004651"/>
    </source>
</evidence>
<comment type="caution">
    <text evidence="8">The sequence shown here is derived from an EMBL/GenBank/DDBJ whole genome shotgun (WGS) entry which is preliminary data.</text>
</comment>
<keyword evidence="5 7" id="KW-0472">Membrane</keyword>
<sequence>MSDDRTTGDGLLDGVRESDLPQWATDLGLIAGIVLATYVGFAVLGLLTGVSVNAIAGFLQTVTFYAAVYALVALALNLHWGYTGLFNIGVAGFMAVGVYTMAILTAAPDGSPAGLGLPIPIGVVGGMIAAALVGFVAALPALRVRADYFAIVTLGLSEIIRLSLLSGALRSFEIGGTEYGTGGGSGIRYTPVDSVIPWLLERPVFGFVGDQLFALGTILGIQPSVIQGALYTGVLIVFVVAFYLLLTRITYSPFGRLLKAIREDELAARSLGKNTDRTKIIVFMVGCGLMGLAGILWQGSRSLVSPDSFMPIVTFYIFVALIVGGEGSNTGSVIGGFAFAAFLWEGPRFIRTIVRTHADVRAPPTIYDAFVALGGGDPLALVGYMIGTLDEIRFILVGVVLILLMIWRPDGLLGHRKEIAAATDLSRRPTATDGGQTGEEAATTGGETDE</sequence>
<name>A0A4S3TGH5_9EURY</name>
<evidence type="ECO:0000256" key="5">
    <source>
        <dbReference type="ARBA" id="ARBA00023136"/>
    </source>
</evidence>
<dbReference type="InterPro" id="IPR043428">
    <property type="entry name" value="LivM-like"/>
</dbReference>
<dbReference type="Pfam" id="PF02653">
    <property type="entry name" value="BPD_transp_2"/>
    <property type="match status" value="1"/>
</dbReference>
<dbReference type="RefSeq" id="WP_141466681.1">
    <property type="nucleotide sequence ID" value="NZ_RBZW01000076.1"/>
</dbReference>
<dbReference type="OrthoDB" id="239932at2157"/>
<reference evidence="8 9" key="1">
    <citation type="submission" date="2018-10" db="EMBL/GenBank/DDBJ databases">
        <title>Natronolimnobius sp. XQ-INN 246 isolated from Inner Mongolia Autonomous Region of China.</title>
        <authorList>
            <person name="Xue Q."/>
        </authorList>
    </citation>
    <scope>NUCLEOTIDE SEQUENCE [LARGE SCALE GENOMIC DNA]</scope>
    <source>
        <strain evidence="8 9">XQ-INN 246</strain>
    </source>
</reference>
<dbReference type="AlphaFoldDB" id="A0A4S3TGH5"/>
<evidence type="ECO:0000256" key="3">
    <source>
        <dbReference type="ARBA" id="ARBA00022692"/>
    </source>
</evidence>
<evidence type="ECO:0000313" key="8">
    <source>
        <dbReference type="EMBL" id="THE63044.1"/>
    </source>
</evidence>
<dbReference type="GO" id="GO:0005886">
    <property type="term" value="C:plasma membrane"/>
    <property type="evidence" value="ECO:0007669"/>
    <property type="project" value="UniProtKB-SubCell"/>
</dbReference>
<dbReference type="GO" id="GO:0015658">
    <property type="term" value="F:branched-chain amino acid transmembrane transporter activity"/>
    <property type="evidence" value="ECO:0007669"/>
    <property type="project" value="InterPro"/>
</dbReference>
<dbReference type="EMBL" id="RBZW01000076">
    <property type="protein sequence ID" value="THE63044.1"/>
    <property type="molecule type" value="Genomic_DNA"/>
</dbReference>
<feature type="compositionally biased region" description="Low complexity" evidence="6">
    <location>
        <begin position="431"/>
        <end position="450"/>
    </location>
</feature>
<keyword evidence="9" id="KW-1185">Reference proteome</keyword>
<dbReference type="CDD" id="cd06581">
    <property type="entry name" value="TM_PBP1_LivM_like"/>
    <property type="match status" value="1"/>
</dbReference>
<gene>
    <name evidence="8" type="ORF">D8Y22_21630</name>
</gene>
<evidence type="ECO:0000313" key="9">
    <source>
        <dbReference type="Proteomes" id="UP000318864"/>
    </source>
</evidence>
<evidence type="ECO:0000256" key="4">
    <source>
        <dbReference type="ARBA" id="ARBA00022989"/>
    </source>
</evidence>
<dbReference type="Proteomes" id="UP000318864">
    <property type="component" value="Unassembled WGS sequence"/>
</dbReference>
<feature type="transmembrane region" description="Helical" evidence="7">
    <location>
        <begin position="27"/>
        <end position="50"/>
    </location>
</feature>
<feature type="transmembrane region" description="Helical" evidence="7">
    <location>
        <begin position="88"/>
        <end position="107"/>
    </location>
</feature>
<keyword evidence="2" id="KW-1003">Cell membrane</keyword>
<evidence type="ECO:0000256" key="6">
    <source>
        <dbReference type="SAM" id="MobiDB-lite"/>
    </source>
</evidence>